<dbReference type="AlphaFoldDB" id="A0A4Z1I4I1"/>
<evidence type="ECO:0000256" key="1">
    <source>
        <dbReference type="SAM" id="MobiDB-lite"/>
    </source>
</evidence>
<accession>A0A4Z1I4I1</accession>
<protein>
    <submittedName>
        <fullName evidence="2">Uncharacterized protein</fullName>
    </submittedName>
</protein>
<dbReference type="STRING" id="278938.A0A4Z1I4I1"/>
<feature type="compositionally biased region" description="Acidic residues" evidence="1">
    <location>
        <begin position="165"/>
        <end position="189"/>
    </location>
</feature>
<feature type="compositionally biased region" description="Low complexity" evidence="1">
    <location>
        <begin position="1"/>
        <end position="19"/>
    </location>
</feature>
<feature type="compositionally biased region" description="Basic and acidic residues" evidence="1">
    <location>
        <begin position="317"/>
        <end position="338"/>
    </location>
</feature>
<feature type="region of interest" description="Disordered" evidence="1">
    <location>
        <begin position="1"/>
        <end position="23"/>
    </location>
</feature>
<dbReference type="Proteomes" id="UP000297229">
    <property type="component" value="Unassembled WGS sequence"/>
</dbReference>
<dbReference type="EMBL" id="PQXM01001403">
    <property type="protein sequence ID" value="TGO56306.1"/>
    <property type="molecule type" value="Genomic_DNA"/>
</dbReference>
<feature type="compositionally biased region" description="Basic and acidic residues" evidence="1">
    <location>
        <begin position="153"/>
        <end position="163"/>
    </location>
</feature>
<sequence>MPLTLNTSTSFALTSSTASGDDWGRAYQTKTTINKDGTTRTKRTQRLGEPIIEETRRWDGKGRRVLEDGSIYEKNGKGKGWVQVQGPTVKPIQNTNKGGSRRKGTILGMTCEPSKNVVGNGNGLGSNFGKGGVGKGTENWLNGIMARVANDALESRGRGRIVQEVESEESEEESEEDSEDEYTDSEEYTSGEYTSSEGEEEEEEEEEEEVEEKPKAKKNATTTKSKSKVGTPKQPVPKKEVGKKQKPAKKQLVQEEESSSEEESDDDEDDDGYVIEEITSSDGRESSSEEEEEEEEEDEDEEEEEEEEEDEEEEEEEVKKPEPKKPEPKKPAEKKSAETPKGMPKGKFSKKSVAIP</sequence>
<evidence type="ECO:0000313" key="3">
    <source>
        <dbReference type="Proteomes" id="UP000297229"/>
    </source>
</evidence>
<name>A0A4Z1I4I1_9HELO</name>
<organism evidence="2 3">
    <name type="scientific">Botrytis elliptica</name>
    <dbReference type="NCBI Taxonomy" id="278938"/>
    <lineage>
        <taxon>Eukaryota</taxon>
        <taxon>Fungi</taxon>
        <taxon>Dikarya</taxon>
        <taxon>Ascomycota</taxon>
        <taxon>Pezizomycotina</taxon>
        <taxon>Leotiomycetes</taxon>
        <taxon>Helotiales</taxon>
        <taxon>Sclerotiniaceae</taxon>
        <taxon>Botrytis</taxon>
    </lineage>
</organism>
<keyword evidence="3" id="KW-1185">Reference proteome</keyword>
<proteinExistence type="predicted"/>
<feature type="region of interest" description="Disordered" evidence="1">
    <location>
        <begin position="150"/>
        <end position="356"/>
    </location>
</feature>
<feature type="compositionally biased region" description="Acidic residues" evidence="1">
    <location>
        <begin position="197"/>
        <end position="211"/>
    </location>
</feature>
<comment type="caution">
    <text evidence="2">The sequence shown here is derived from an EMBL/GenBank/DDBJ whole genome shotgun (WGS) entry which is preliminary data.</text>
</comment>
<reference evidence="2 3" key="1">
    <citation type="submission" date="2017-12" db="EMBL/GenBank/DDBJ databases">
        <title>Comparative genomics of Botrytis spp.</title>
        <authorList>
            <person name="Valero-Jimenez C.A."/>
            <person name="Tapia P."/>
            <person name="Veloso J."/>
            <person name="Silva-Moreno E."/>
            <person name="Staats M."/>
            <person name="Valdes J.H."/>
            <person name="Van Kan J.A.L."/>
        </authorList>
    </citation>
    <scope>NUCLEOTIDE SEQUENCE [LARGE SCALE GENOMIC DNA]</scope>
    <source>
        <strain evidence="2 3">Be9601</strain>
    </source>
</reference>
<feature type="compositionally biased region" description="Acidic residues" evidence="1">
    <location>
        <begin position="288"/>
        <end position="316"/>
    </location>
</feature>
<feature type="compositionally biased region" description="Acidic residues" evidence="1">
    <location>
        <begin position="254"/>
        <end position="274"/>
    </location>
</feature>
<gene>
    <name evidence="2" type="ORF">BELL_1405g00010</name>
</gene>
<evidence type="ECO:0000313" key="2">
    <source>
        <dbReference type="EMBL" id="TGO56306.1"/>
    </source>
</evidence>